<dbReference type="InterPro" id="IPR015424">
    <property type="entry name" value="PyrdxlP-dep_Trfase"/>
</dbReference>
<dbReference type="InterPro" id="IPR004839">
    <property type="entry name" value="Aminotransferase_I/II_large"/>
</dbReference>
<keyword evidence="3 10" id="KW-0032">Aminotransferase</keyword>
<dbReference type="STRING" id="1123014.SAMN02745746_00985"/>
<dbReference type="GO" id="GO:0008483">
    <property type="term" value="F:transaminase activity"/>
    <property type="evidence" value="ECO:0007669"/>
    <property type="project" value="UniProtKB-KW"/>
</dbReference>
<evidence type="ECO:0000256" key="1">
    <source>
        <dbReference type="ARBA" id="ARBA00005384"/>
    </source>
</evidence>
<evidence type="ECO:0000256" key="8">
    <source>
        <dbReference type="ARBA" id="ARBA00023163"/>
    </source>
</evidence>
<evidence type="ECO:0000256" key="6">
    <source>
        <dbReference type="ARBA" id="ARBA00023015"/>
    </source>
</evidence>
<accession>A0A1Y6BEW5</accession>
<dbReference type="GO" id="GO:0030170">
    <property type="term" value="F:pyridoxal phosphate binding"/>
    <property type="evidence" value="ECO:0007669"/>
    <property type="project" value="InterPro"/>
</dbReference>
<dbReference type="PANTHER" id="PTHR46577:SF2">
    <property type="entry name" value="TRANSCRIPTIONAL REGULATORY PROTEIN"/>
    <property type="match status" value="1"/>
</dbReference>
<keyword evidence="8" id="KW-0804">Transcription</keyword>
<organism evidence="10 11">
    <name type="scientific">Pseudogulbenkiania subflava DSM 22618</name>
    <dbReference type="NCBI Taxonomy" id="1123014"/>
    <lineage>
        <taxon>Bacteria</taxon>
        <taxon>Pseudomonadati</taxon>
        <taxon>Pseudomonadota</taxon>
        <taxon>Betaproteobacteria</taxon>
        <taxon>Neisseriales</taxon>
        <taxon>Chromobacteriaceae</taxon>
        <taxon>Pseudogulbenkiania</taxon>
    </lineage>
</organism>
<dbReference type="Proteomes" id="UP000192920">
    <property type="component" value="Unassembled WGS sequence"/>
</dbReference>
<dbReference type="InterPro" id="IPR036390">
    <property type="entry name" value="WH_DNA-bd_sf"/>
</dbReference>
<dbReference type="SUPFAM" id="SSF53383">
    <property type="entry name" value="PLP-dependent transferases"/>
    <property type="match status" value="1"/>
</dbReference>
<evidence type="ECO:0000256" key="5">
    <source>
        <dbReference type="ARBA" id="ARBA00022898"/>
    </source>
</evidence>
<dbReference type="GO" id="GO:0003677">
    <property type="term" value="F:DNA binding"/>
    <property type="evidence" value="ECO:0007669"/>
    <property type="project" value="UniProtKB-KW"/>
</dbReference>
<dbReference type="InterPro" id="IPR015421">
    <property type="entry name" value="PyrdxlP-dep_Trfase_major"/>
</dbReference>
<dbReference type="PANTHER" id="PTHR46577">
    <property type="entry name" value="HTH-TYPE TRANSCRIPTIONAL REGULATORY PROTEIN GABR"/>
    <property type="match status" value="1"/>
</dbReference>
<gene>
    <name evidence="10" type="ORF">SAMN02745746_00985</name>
</gene>
<proteinExistence type="inferred from homology"/>
<dbReference type="InterPro" id="IPR036388">
    <property type="entry name" value="WH-like_DNA-bd_sf"/>
</dbReference>
<keyword evidence="6" id="KW-0805">Transcription regulation</keyword>
<dbReference type="InterPro" id="IPR000524">
    <property type="entry name" value="Tscrpt_reg_HTH_GntR"/>
</dbReference>
<reference evidence="11" key="1">
    <citation type="submission" date="2017-04" db="EMBL/GenBank/DDBJ databases">
        <authorList>
            <person name="Varghese N."/>
            <person name="Submissions S."/>
        </authorList>
    </citation>
    <scope>NUCLEOTIDE SEQUENCE [LARGE SCALE GENOMIC DNA]</scope>
    <source>
        <strain evidence="11">DSM 22618</strain>
    </source>
</reference>
<keyword evidence="7 10" id="KW-0238">DNA-binding</keyword>
<keyword evidence="11" id="KW-1185">Reference proteome</keyword>
<dbReference type="AlphaFoldDB" id="A0A1Y6BEW5"/>
<keyword evidence="5" id="KW-0663">Pyridoxal phosphate</keyword>
<evidence type="ECO:0000256" key="4">
    <source>
        <dbReference type="ARBA" id="ARBA00022679"/>
    </source>
</evidence>
<name>A0A1Y6BEW5_9NEIS</name>
<dbReference type="InterPro" id="IPR051446">
    <property type="entry name" value="HTH_trans_reg/aminotransferase"/>
</dbReference>
<evidence type="ECO:0000313" key="10">
    <source>
        <dbReference type="EMBL" id="SMF05998.1"/>
    </source>
</evidence>
<protein>
    <recommendedName>
        <fullName evidence="2">Putative 8-amino-7-oxononanoate synthase</fullName>
    </recommendedName>
</protein>
<dbReference type="RefSeq" id="WP_085275319.1">
    <property type="nucleotide sequence ID" value="NZ_FXAG01000004.1"/>
</dbReference>
<evidence type="ECO:0000256" key="3">
    <source>
        <dbReference type="ARBA" id="ARBA00022576"/>
    </source>
</evidence>
<comment type="similarity">
    <text evidence="1">In the C-terminal section; belongs to the class-I pyridoxal-phosphate-dependent aminotransferase family.</text>
</comment>
<dbReference type="Gene3D" id="1.10.10.10">
    <property type="entry name" value="Winged helix-like DNA-binding domain superfamily/Winged helix DNA-binding domain"/>
    <property type="match status" value="1"/>
</dbReference>
<feature type="domain" description="HTH gntR-type" evidence="9">
    <location>
        <begin position="1"/>
        <end position="69"/>
    </location>
</feature>
<dbReference type="SMART" id="SM00345">
    <property type="entry name" value="HTH_GNTR"/>
    <property type="match status" value="1"/>
</dbReference>
<dbReference type="SUPFAM" id="SSF46785">
    <property type="entry name" value="Winged helix' DNA-binding domain"/>
    <property type="match status" value="1"/>
</dbReference>
<dbReference type="Pfam" id="PF00392">
    <property type="entry name" value="GntR"/>
    <property type="match status" value="1"/>
</dbReference>
<dbReference type="Gene3D" id="3.40.640.10">
    <property type="entry name" value="Type I PLP-dependent aspartate aminotransferase-like (Major domain)"/>
    <property type="match status" value="1"/>
</dbReference>
<dbReference type="EMBL" id="FXAG01000004">
    <property type="protein sequence ID" value="SMF05998.1"/>
    <property type="molecule type" value="Genomic_DNA"/>
</dbReference>
<evidence type="ECO:0000313" key="11">
    <source>
        <dbReference type="Proteomes" id="UP000192920"/>
    </source>
</evidence>
<sequence length="474" mass="51928">MKRYEEVAELLAADIRSGRLAPGTRLPSIRKVIAQYGVSPATAFQAYYRLEERGLVRARERSGYYVAGSGLAHPAEPASAPAPRISAAVDISELVFSVLGAVQDRDMLPLGSAFPSPLLFPLPRLAKSLASTARFIDPWDTVASLPPGNTALRQQIALRYLGMGMPQPPEHIIVTNGALEALNLCLAAVARPGDLIAIESPGFYAASQALERLNMKAIEIPVHPKEGVDLAALATALQRHPVKACWFMTTFQNPMGATMDEGKKKELVELLEKHDIPLIEDDVYGELYFGQRHPLPAKAFDRKGLVMHCSSFSKTLAPGYRIGWVAPGRFGKEIERLKLMTTLSASVPAQVAIADYLHGGGYDKHLRKLRHALEGQLLSLNDALARHFPAEVRVSRPSGGYFLWVEFPEGFDTLALHRQAAELGISIAPGPIFSPSRQYRHCIRLNYGAPWGEAYEHGMAMLGRLVRTLMQSKA</sequence>
<dbReference type="FunFam" id="3.40.640.10:FF:000023">
    <property type="entry name" value="Transcriptional regulator, GntR family"/>
    <property type="match status" value="1"/>
</dbReference>
<dbReference type="InterPro" id="IPR015422">
    <property type="entry name" value="PyrdxlP-dep_Trfase_small"/>
</dbReference>
<dbReference type="CDD" id="cd00609">
    <property type="entry name" value="AAT_like"/>
    <property type="match status" value="1"/>
</dbReference>
<dbReference type="Pfam" id="PF00155">
    <property type="entry name" value="Aminotran_1_2"/>
    <property type="match status" value="1"/>
</dbReference>
<evidence type="ECO:0000256" key="2">
    <source>
        <dbReference type="ARBA" id="ARBA00021531"/>
    </source>
</evidence>
<dbReference type="GO" id="GO:0003700">
    <property type="term" value="F:DNA-binding transcription factor activity"/>
    <property type="evidence" value="ECO:0007669"/>
    <property type="project" value="InterPro"/>
</dbReference>
<dbReference type="PROSITE" id="PS50949">
    <property type="entry name" value="HTH_GNTR"/>
    <property type="match status" value="1"/>
</dbReference>
<dbReference type="CDD" id="cd07377">
    <property type="entry name" value="WHTH_GntR"/>
    <property type="match status" value="1"/>
</dbReference>
<evidence type="ECO:0000259" key="9">
    <source>
        <dbReference type="PROSITE" id="PS50949"/>
    </source>
</evidence>
<keyword evidence="4 10" id="KW-0808">Transferase</keyword>
<dbReference type="Gene3D" id="3.90.1150.10">
    <property type="entry name" value="Aspartate Aminotransferase, domain 1"/>
    <property type="match status" value="1"/>
</dbReference>
<evidence type="ECO:0000256" key="7">
    <source>
        <dbReference type="ARBA" id="ARBA00023125"/>
    </source>
</evidence>